<dbReference type="PANTHER" id="PTHR11655:SF16">
    <property type="entry name" value="60S RIBOSOMAL PROTEIN L9"/>
    <property type="match status" value="1"/>
</dbReference>
<evidence type="ECO:0000256" key="5">
    <source>
        <dbReference type="ARBA" id="ARBA00023274"/>
    </source>
</evidence>
<dbReference type="GO" id="GO:0019843">
    <property type="term" value="F:rRNA binding"/>
    <property type="evidence" value="ECO:0007669"/>
    <property type="project" value="UniProtKB-KW"/>
</dbReference>
<evidence type="ECO:0000256" key="2">
    <source>
        <dbReference type="ARBA" id="ARBA00022730"/>
    </source>
</evidence>
<dbReference type="FunFam" id="3.90.930.12:FF:000004">
    <property type="entry name" value="60S ribosomal protein L9"/>
    <property type="match status" value="1"/>
</dbReference>
<dbReference type="EMBL" id="HBIE01035790">
    <property type="protein sequence ID" value="CAE0315909.1"/>
    <property type="molecule type" value="Transcribed_RNA"/>
</dbReference>
<organism evidence="6">
    <name type="scientific">Favella ehrenbergii</name>
    <dbReference type="NCBI Taxonomy" id="182087"/>
    <lineage>
        <taxon>Eukaryota</taxon>
        <taxon>Sar</taxon>
        <taxon>Alveolata</taxon>
        <taxon>Ciliophora</taxon>
        <taxon>Intramacronucleata</taxon>
        <taxon>Spirotrichea</taxon>
        <taxon>Choreotrichia</taxon>
        <taxon>Tintinnida</taxon>
        <taxon>Xystonellidae</taxon>
        <taxon>Favella</taxon>
    </lineage>
</organism>
<proteinExistence type="inferred from homology"/>
<dbReference type="PIRSF" id="PIRSF002162">
    <property type="entry name" value="Ribosomal_L6"/>
    <property type="match status" value="1"/>
</dbReference>
<keyword evidence="2" id="KW-0699">rRNA-binding</keyword>
<dbReference type="InterPro" id="IPR002359">
    <property type="entry name" value="Ribosomal_uL6_CS2"/>
</dbReference>
<gene>
    <name evidence="6" type="ORF">FEHR0123_LOCUS10841</name>
</gene>
<name>A0A7S3I8E3_9SPIT</name>
<dbReference type="InterPro" id="IPR000702">
    <property type="entry name" value="Ribosomal_uL6-like"/>
</dbReference>
<dbReference type="InterPro" id="IPR036789">
    <property type="entry name" value="Ribosomal_uL6-like_a/b-dom_sf"/>
</dbReference>
<sequence length="197" mass="21991">MKTMLAEDWIEVPSDVTCTVNARKVTIKGKRGEVTKDFSHIACELKRMNQSTKKRNGLFIRIRIWFGGAKQACAVNTLKSSIGNMVIGVTEGFRYKMRLVHAHFPINVVIPKDGSEITVKNFLGGKQDKIVKMKAGTTVKQSADVKGELIFDGIDNAALSQCCSQVKQVCRVGRKDERKFLDGIFVSQKTKIEPKEL</sequence>
<evidence type="ECO:0000256" key="1">
    <source>
        <dbReference type="ARBA" id="ARBA00009356"/>
    </source>
</evidence>
<dbReference type="Gene3D" id="3.90.930.12">
    <property type="entry name" value="Ribosomal protein L6, alpha-beta domain"/>
    <property type="match status" value="2"/>
</dbReference>
<comment type="similarity">
    <text evidence="1">Belongs to the universal ribosomal protein uL6 family.</text>
</comment>
<dbReference type="FunFam" id="3.90.930.12:FF:000008">
    <property type="entry name" value="50S ribosomal protein L6"/>
    <property type="match status" value="1"/>
</dbReference>
<reference evidence="6" key="1">
    <citation type="submission" date="2021-01" db="EMBL/GenBank/DDBJ databases">
        <authorList>
            <person name="Corre E."/>
            <person name="Pelletier E."/>
            <person name="Niang G."/>
            <person name="Scheremetjew M."/>
            <person name="Finn R."/>
            <person name="Kale V."/>
            <person name="Holt S."/>
            <person name="Cochrane G."/>
            <person name="Meng A."/>
            <person name="Brown T."/>
            <person name="Cohen L."/>
        </authorList>
    </citation>
    <scope>NUCLEOTIDE SEQUENCE</scope>
    <source>
        <strain evidence="6">Fehren 1</strain>
    </source>
</reference>
<evidence type="ECO:0000256" key="4">
    <source>
        <dbReference type="ARBA" id="ARBA00022980"/>
    </source>
</evidence>
<accession>A0A7S3I8E3</accession>
<keyword evidence="4" id="KW-0689">Ribosomal protein</keyword>
<dbReference type="SUPFAM" id="SSF56053">
    <property type="entry name" value="Ribosomal protein L6"/>
    <property type="match status" value="2"/>
</dbReference>
<dbReference type="GO" id="GO:0002181">
    <property type="term" value="P:cytoplasmic translation"/>
    <property type="evidence" value="ECO:0007669"/>
    <property type="project" value="TreeGrafter"/>
</dbReference>
<dbReference type="PROSITE" id="PS00700">
    <property type="entry name" value="RIBOSOMAL_L6_2"/>
    <property type="match status" value="1"/>
</dbReference>
<keyword evidence="3" id="KW-0694">RNA-binding</keyword>
<protein>
    <recommendedName>
        <fullName evidence="7">60S ribosomal protein L9</fullName>
    </recommendedName>
</protein>
<keyword evidence="5" id="KW-0687">Ribonucleoprotein</keyword>
<evidence type="ECO:0000256" key="3">
    <source>
        <dbReference type="ARBA" id="ARBA00022884"/>
    </source>
</evidence>
<dbReference type="GO" id="GO:0022625">
    <property type="term" value="C:cytosolic large ribosomal subunit"/>
    <property type="evidence" value="ECO:0007669"/>
    <property type="project" value="TreeGrafter"/>
</dbReference>
<dbReference type="PANTHER" id="PTHR11655">
    <property type="entry name" value="60S/50S RIBOSOMAL PROTEIN L6/L9"/>
    <property type="match status" value="1"/>
</dbReference>
<dbReference type="AlphaFoldDB" id="A0A7S3I8E3"/>
<evidence type="ECO:0008006" key="7">
    <source>
        <dbReference type="Google" id="ProtNLM"/>
    </source>
</evidence>
<evidence type="ECO:0000313" key="6">
    <source>
        <dbReference type="EMBL" id="CAE0315909.1"/>
    </source>
</evidence>
<dbReference type="GO" id="GO:0003735">
    <property type="term" value="F:structural constituent of ribosome"/>
    <property type="evidence" value="ECO:0007669"/>
    <property type="project" value="InterPro"/>
</dbReference>